<dbReference type="PRINTS" id="PR00705">
    <property type="entry name" value="PAPAIN"/>
</dbReference>
<dbReference type="InterPro" id="IPR038765">
    <property type="entry name" value="Papain-like_cys_pep_sf"/>
</dbReference>
<keyword evidence="5" id="KW-1185">Reference proteome</keyword>
<evidence type="ECO:0000256" key="2">
    <source>
        <dbReference type="SAM" id="SignalP"/>
    </source>
</evidence>
<dbReference type="Pfam" id="PF00112">
    <property type="entry name" value="Peptidase_C1"/>
    <property type="match status" value="1"/>
</dbReference>
<proteinExistence type="inferred from homology"/>
<dbReference type="SMART" id="SM00645">
    <property type="entry name" value="Pept_C1"/>
    <property type="match status" value="1"/>
</dbReference>
<dbReference type="GO" id="GO:0008234">
    <property type="term" value="F:cysteine-type peptidase activity"/>
    <property type="evidence" value="ECO:0007669"/>
    <property type="project" value="InterPro"/>
</dbReference>
<feature type="chain" id="PRO_5035281943" description="Peptidase C1A papain C-terminal domain-containing protein" evidence="2">
    <location>
        <begin position="18"/>
        <end position="400"/>
    </location>
</feature>
<feature type="domain" description="Peptidase C1A papain C-terminal" evidence="3">
    <location>
        <begin position="124"/>
        <end position="373"/>
    </location>
</feature>
<sequence length="400" mass="42689">MLVSALLALALPLGTGPDKFIAETWSKGQKEVERIARPSTDKVPSAVWTRAQEAAAGIVREHFTSLRPQDALPGVATPAELATRAPARKVASAVWTRAQEEAAGIVREQFTSPRPQDALQGVAMPAEFTWCNKDGVNYCTMSRNQHLPQYCGSCWAHGAVSALADRIKIARKAQGVDINLSVQHILNCGGVGSCHGGSTAGVYHWLYRLSRATGSGISYESSNPYMACSSESDEGLCPAADWSCTPQNIARTCNTFSSMGGTCVAIAKYPNATISEYGTLSGAAAMKAEIFARGPISCGIDAEPIIDYYGGVSSLKGDEVNHIVSVVGWGEEQGTPYWIVRNSWGEYWGEMGYIRVAMGNNALHLEEDCAWAVPKAFTAPEGSPNFPCGEGGDDCETGKH</sequence>
<evidence type="ECO:0000313" key="5">
    <source>
        <dbReference type="Proteomes" id="UP000751190"/>
    </source>
</evidence>
<dbReference type="PANTHER" id="PTHR12411">
    <property type="entry name" value="CYSTEINE PROTEASE FAMILY C1-RELATED"/>
    <property type="match status" value="1"/>
</dbReference>
<dbReference type="GO" id="GO:0006508">
    <property type="term" value="P:proteolysis"/>
    <property type="evidence" value="ECO:0007669"/>
    <property type="project" value="InterPro"/>
</dbReference>
<dbReference type="OMA" id="QSWDWRN"/>
<dbReference type="PROSITE" id="PS00640">
    <property type="entry name" value="THIOL_PROTEASE_ASN"/>
    <property type="match status" value="1"/>
</dbReference>
<keyword evidence="2" id="KW-0732">Signal</keyword>
<dbReference type="AlphaFoldDB" id="A0A8J6CGE0"/>
<feature type="signal peptide" evidence="2">
    <location>
        <begin position="1"/>
        <end position="17"/>
    </location>
</feature>
<dbReference type="FunFam" id="3.90.70.10:FF:000117">
    <property type="entry name" value="Probable papain cysteine protease"/>
    <property type="match status" value="1"/>
</dbReference>
<protein>
    <recommendedName>
        <fullName evidence="3">Peptidase C1A papain C-terminal domain-containing protein</fullName>
    </recommendedName>
</protein>
<evidence type="ECO:0000313" key="4">
    <source>
        <dbReference type="EMBL" id="KAG8466613.1"/>
    </source>
</evidence>
<accession>A0A8J6CGE0</accession>
<dbReference type="InterPro" id="IPR025661">
    <property type="entry name" value="Pept_asp_AS"/>
</dbReference>
<dbReference type="EMBL" id="JAGTXO010000007">
    <property type="protein sequence ID" value="KAG8466613.1"/>
    <property type="molecule type" value="Genomic_DNA"/>
</dbReference>
<reference evidence="4" key="1">
    <citation type="submission" date="2021-05" db="EMBL/GenBank/DDBJ databases">
        <title>The genome of the haptophyte Pavlova lutheri (Diacronema luteri, Pavlovales) - a model for lipid biosynthesis in eukaryotic algae.</title>
        <authorList>
            <person name="Hulatt C.J."/>
            <person name="Posewitz M.C."/>
        </authorList>
    </citation>
    <scope>NUCLEOTIDE SEQUENCE</scope>
    <source>
        <strain evidence="4">NIVA-4/92</strain>
    </source>
</reference>
<name>A0A8J6CGE0_DIALT</name>
<gene>
    <name evidence="4" type="ORF">KFE25_007992</name>
</gene>
<evidence type="ECO:0000259" key="3">
    <source>
        <dbReference type="SMART" id="SM00645"/>
    </source>
</evidence>
<dbReference type="SUPFAM" id="SSF54001">
    <property type="entry name" value="Cysteine proteinases"/>
    <property type="match status" value="1"/>
</dbReference>
<evidence type="ECO:0000256" key="1">
    <source>
        <dbReference type="ARBA" id="ARBA00008455"/>
    </source>
</evidence>
<organism evidence="4 5">
    <name type="scientific">Diacronema lutheri</name>
    <name type="common">Unicellular marine alga</name>
    <name type="synonym">Monochrysis lutheri</name>
    <dbReference type="NCBI Taxonomy" id="2081491"/>
    <lineage>
        <taxon>Eukaryota</taxon>
        <taxon>Haptista</taxon>
        <taxon>Haptophyta</taxon>
        <taxon>Pavlovophyceae</taxon>
        <taxon>Pavlovales</taxon>
        <taxon>Pavlovaceae</taxon>
        <taxon>Diacronema</taxon>
    </lineage>
</organism>
<comment type="similarity">
    <text evidence="1">Belongs to the peptidase C1 family.</text>
</comment>
<dbReference type="Gene3D" id="3.90.70.10">
    <property type="entry name" value="Cysteine proteinases"/>
    <property type="match status" value="1"/>
</dbReference>
<dbReference type="OrthoDB" id="190265at2759"/>
<dbReference type="InterPro" id="IPR000668">
    <property type="entry name" value="Peptidase_C1A_C"/>
</dbReference>
<comment type="caution">
    <text evidence="4">The sequence shown here is derived from an EMBL/GenBank/DDBJ whole genome shotgun (WGS) entry which is preliminary data.</text>
</comment>
<dbReference type="InterPro" id="IPR013128">
    <property type="entry name" value="Peptidase_C1A"/>
</dbReference>
<dbReference type="Proteomes" id="UP000751190">
    <property type="component" value="Unassembled WGS sequence"/>
</dbReference>